<dbReference type="EMBL" id="JAAIUW010000013">
    <property type="protein sequence ID" value="KAF7805172.1"/>
    <property type="molecule type" value="Genomic_DNA"/>
</dbReference>
<evidence type="ECO:0000313" key="3">
    <source>
        <dbReference type="Proteomes" id="UP000634136"/>
    </source>
</evidence>
<feature type="compositionally biased region" description="Polar residues" evidence="1">
    <location>
        <begin position="317"/>
        <end position="332"/>
    </location>
</feature>
<protein>
    <submittedName>
        <fullName evidence="2">Double-stranded RNA-binding protein 2-like</fullName>
    </submittedName>
</protein>
<sequence length="446" mass="50233">MGGYYKYQSVTYSTVGSNTDEAFGSFKTSPLVVPYSNVSSEDYYDYDYDYDHDSDYVPKRTLVPIATSTRPYGHGSPTRAPPATHDDDKWRSHSPQKADEFLPRRTSIPVTTRPFGDQHKYGSPTRDDDDEWRRHTSSAHRADEFKRTPLHEYNNHGSPARTEPYPARDNDKWHPPHNSSVYNYGHPYKADDLHSKNPLVPVTTTTTTSYGPEYERMSPSSARDDQKWHRSQKPQPVISPDWRRSTPNNGNYNKPIDNSNGRNAMPPNGSNKAIINPGWSSSPRKGTQVSGPTNDIEHILEMLKQATLEAEEDNRGTKTTANNYAFQNPRTINSREAEKKYKGARNLGSRPQYREVPVAIPSRMRTGVPRTPAVPTSATARFDTEGPPHPSQSMAPPVRIRSVVPVCSAPPRRAVDQMSKNKESKELKHEDEDVSRATSGLGNLRI</sequence>
<keyword evidence="3" id="KW-1185">Reference proteome</keyword>
<gene>
    <name evidence="2" type="ORF">G2W53_044283</name>
</gene>
<feature type="compositionally biased region" description="Polar residues" evidence="1">
    <location>
        <begin position="436"/>
        <end position="446"/>
    </location>
</feature>
<feature type="compositionally biased region" description="Basic and acidic residues" evidence="1">
    <location>
        <begin position="84"/>
        <end position="103"/>
    </location>
</feature>
<feature type="compositionally biased region" description="Polar residues" evidence="1">
    <location>
        <begin position="245"/>
        <end position="292"/>
    </location>
</feature>
<accession>A0A834SQA4</accession>
<comment type="caution">
    <text evidence="2">The sequence shown here is derived from an EMBL/GenBank/DDBJ whole genome shotgun (WGS) entry which is preliminary data.</text>
</comment>
<proteinExistence type="predicted"/>
<feature type="compositionally biased region" description="Basic and acidic residues" evidence="1">
    <location>
        <begin position="413"/>
        <end position="435"/>
    </location>
</feature>
<organism evidence="2 3">
    <name type="scientific">Senna tora</name>
    <dbReference type="NCBI Taxonomy" id="362788"/>
    <lineage>
        <taxon>Eukaryota</taxon>
        <taxon>Viridiplantae</taxon>
        <taxon>Streptophyta</taxon>
        <taxon>Embryophyta</taxon>
        <taxon>Tracheophyta</taxon>
        <taxon>Spermatophyta</taxon>
        <taxon>Magnoliopsida</taxon>
        <taxon>eudicotyledons</taxon>
        <taxon>Gunneridae</taxon>
        <taxon>Pentapetalae</taxon>
        <taxon>rosids</taxon>
        <taxon>fabids</taxon>
        <taxon>Fabales</taxon>
        <taxon>Fabaceae</taxon>
        <taxon>Caesalpinioideae</taxon>
        <taxon>Cassia clade</taxon>
        <taxon>Senna</taxon>
    </lineage>
</organism>
<reference evidence="2" key="1">
    <citation type="submission" date="2020-09" db="EMBL/GenBank/DDBJ databases">
        <title>Genome-Enabled Discovery of Anthraquinone Biosynthesis in Senna tora.</title>
        <authorList>
            <person name="Kang S.-H."/>
            <person name="Pandey R.P."/>
            <person name="Lee C.-M."/>
            <person name="Sim J.-S."/>
            <person name="Jeong J.-T."/>
            <person name="Choi B.-S."/>
            <person name="Jung M."/>
            <person name="Ginzburg D."/>
            <person name="Zhao K."/>
            <person name="Won S.Y."/>
            <person name="Oh T.-J."/>
            <person name="Yu Y."/>
            <person name="Kim N.-H."/>
            <person name="Lee O.R."/>
            <person name="Lee T.-H."/>
            <person name="Bashyal P."/>
            <person name="Kim T.-S."/>
            <person name="Lee W.-H."/>
            <person name="Kawkins C."/>
            <person name="Kim C.-K."/>
            <person name="Kim J.S."/>
            <person name="Ahn B.O."/>
            <person name="Rhee S.Y."/>
            <person name="Sohng J.K."/>
        </authorList>
    </citation>
    <scope>NUCLEOTIDE SEQUENCE</scope>
    <source>
        <tissue evidence="2">Leaf</tissue>
    </source>
</reference>
<dbReference type="Proteomes" id="UP000634136">
    <property type="component" value="Unassembled WGS sequence"/>
</dbReference>
<feature type="region of interest" description="Disordered" evidence="1">
    <location>
        <begin position="67"/>
        <end position="292"/>
    </location>
</feature>
<dbReference type="AlphaFoldDB" id="A0A834SQA4"/>
<dbReference type="OrthoDB" id="10376421at2759"/>
<evidence type="ECO:0000256" key="1">
    <source>
        <dbReference type="SAM" id="MobiDB-lite"/>
    </source>
</evidence>
<feature type="region of interest" description="Disordered" evidence="1">
    <location>
        <begin position="310"/>
        <end position="446"/>
    </location>
</feature>
<feature type="compositionally biased region" description="Basic and acidic residues" evidence="1">
    <location>
        <begin position="140"/>
        <end position="154"/>
    </location>
</feature>
<name>A0A834SQA4_9FABA</name>
<evidence type="ECO:0000313" key="2">
    <source>
        <dbReference type="EMBL" id="KAF7805172.1"/>
    </source>
</evidence>